<dbReference type="RefSeq" id="WP_184837857.1">
    <property type="nucleotide sequence ID" value="NZ_JACHMN010000002.1"/>
</dbReference>
<evidence type="ECO:0000313" key="3">
    <source>
        <dbReference type="Proteomes" id="UP000587527"/>
    </source>
</evidence>
<feature type="transmembrane region" description="Helical" evidence="1">
    <location>
        <begin position="58"/>
        <end position="78"/>
    </location>
</feature>
<evidence type="ECO:0008006" key="4">
    <source>
        <dbReference type="Google" id="ProtNLM"/>
    </source>
</evidence>
<keyword evidence="3" id="KW-1185">Reference proteome</keyword>
<keyword evidence="1" id="KW-1133">Transmembrane helix</keyword>
<feature type="transmembrane region" description="Helical" evidence="1">
    <location>
        <begin position="85"/>
        <end position="104"/>
    </location>
</feature>
<sequence>MASHLPVNHPLRPIYRLATAIGGVAAVVLGGAGLAKTVDQPLFDQGDNVIFGLVRVNLGHSLLMLAGGILLLLAVVIGRNVDARFNMVFGGALMFIGIASLAVMRTDANYLNFAMANVVIAFLLGSVLLTAGLYGKVSRA</sequence>
<evidence type="ECO:0000256" key="1">
    <source>
        <dbReference type="SAM" id="Phobius"/>
    </source>
</evidence>
<accession>A0A841BUM4</accession>
<dbReference type="AlphaFoldDB" id="A0A841BUM4"/>
<reference evidence="2 3" key="1">
    <citation type="submission" date="2020-08" db="EMBL/GenBank/DDBJ databases">
        <title>Sequencing the genomes of 1000 actinobacteria strains.</title>
        <authorList>
            <person name="Klenk H.-P."/>
        </authorList>
    </citation>
    <scope>NUCLEOTIDE SEQUENCE [LARGE SCALE GENOMIC DNA]</scope>
    <source>
        <strain evidence="2 3">DSM 45362</strain>
    </source>
</reference>
<gene>
    <name evidence="2" type="ORF">F4553_003830</name>
</gene>
<keyword evidence="1" id="KW-0812">Transmembrane</keyword>
<organism evidence="2 3">
    <name type="scientific">Allocatelliglobosispora scoriae</name>
    <dbReference type="NCBI Taxonomy" id="643052"/>
    <lineage>
        <taxon>Bacteria</taxon>
        <taxon>Bacillati</taxon>
        <taxon>Actinomycetota</taxon>
        <taxon>Actinomycetes</taxon>
        <taxon>Micromonosporales</taxon>
        <taxon>Micromonosporaceae</taxon>
        <taxon>Allocatelliglobosispora</taxon>
    </lineage>
</organism>
<protein>
    <recommendedName>
        <fullName evidence="4">DUF4383 domain-containing protein</fullName>
    </recommendedName>
</protein>
<proteinExistence type="predicted"/>
<dbReference type="Proteomes" id="UP000587527">
    <property type="component" value="Unassembled WGS sequence"/>
</dbReference>
<comment type="caution">
    <text evidence="2">The sequence shown here is derived from an EMBL/GenBank/DDBJ whole genome shotgun (WGS) entry which is preliminary data.</text>
</comment>
<feature type="transmembrane region" description="Helical" evidence="1">
    <location>
        <begin position="110"/>
        <end position="134"/>
    </location>
</feature>
<feature type="transmembrane region" description="Helical" evidence="1">
    <location>
        <begin position="14"/>
        <end position="38"/>
    </location>
</feature>
<dbReference type="EMBL" id="JACHMN010000002">
    <property type="protein sequence ID" value="MBB5870451.1"/>
    <property type="molecule type" value="Genomic_DNA"/>
</dbReference>
<dbReference type="Pfam" id="PF14325">
    <property type="entry name" value="DUF4383"/>
    <property type="match status" value="1"/>
</dbReference>
<evidence type="ECO:0000313" key="2">
    <source>
        <dbReference type="EMBL" id="MBB5870451.1"/>
    </source>
</evidence>
<name>A0A841BUM4_9ACTN</name>
<keyword evidence="1" id="KW-0472">Membrane</keyword>